<dbReference type="Pfam" id="PF19050">
    <property type="entry name" value="PhoD_2"/>
    <property type="match status" value="2"/>
</dbReference>
<dbReference type="InterPro" id="IPR038607">
    <property type="entry name" value="PhoD-like_sf"/>
</dbReference>
<reference evidence="2" key="1">
    <citation type="submission" date="2022-12" db="EMBL/GenBank/DDBJ databases">
        <title>Bacterial isolates from different developmental stages of Nematostella vectensis.</title>
        <authorList>
            <person name="Fraune S."/>
        </authorList>
    </citation>
    <scope>NUCLEOTIDE SEQUENCE</scope>
    <source>
        <strain evidence="2">G21630-S1</strain>
    </source>
</reference>
<feature type="domain" description="PhoD-like phosphatase" evidence="1">
    <location>
        <begin position="337"/>
        <end position="432"/>
    </location>
</feature>
<dbReference type="EMBL" id="JAPWGY010000015">
    <property type="protein sequence ID" value="MCZ4283047.1"/>
    <property type="molecule type" value="Genomic_DNA"/>
</dbReference>
<name>A0ABT4LSY9_9PROT</name>
<evidence type="ECO:0000313" key="2">
    <source>
        <dbReference type="EMBL" id="MCZ4283047.1"/>
    </source>
</evidence>
<organism evidence="2 3">
    <name type="scientific">Kiloniella laminariae</name>
    <dbReference type="NCBI Taxonomy" id="454162"/>
    <lineage>
        <taxon>Bacteria</taxon>
        <taxon>Pseudomonadati</taxon>
        <taxon>Pseudomonadota</taxon>
        <taxon>Alphaproteobacteria</taxon>
        <taxon>Rhodospirillales</taxon>
        <taxon>Kiloniellaceae</taxon>
        <taxon>Kiloniella</taxon>
    </lineage>
</organism>
<dbReference type="PANTHER" id="PTHR46689">
    <property type="entry name" value="MEMBRANE PROTEIN, PUTATIVE-RELATED"/>
    <property type="match status" value="1"/>
</dbReference>
<dbReference type="InterPro" id="IPR043904">
    <property type="entry name" value="PhoD_2-like"/>
</dbReference>
<evidence type="ECO:0000313" key="3">
    <source>
        <dbReference type="Proteomes" id="UP001069802"/>
    </source>
</evidence>
<dbReference type="InterPro" id="IPR018946">
    <property type="entry name" value="PhoD-like_MPP"/>
</dbReference>
<dbReference type="RefSeq" id="WP_269425167.1">
    <property type="nucleotide sequence ID" value="NZ_JAPWGY010000015.1"/>
</dbReference>
<sequence length="499" mass="56899">MKLILGPVLSLRTSSRTHWSVSVLLVASGGVPGLEIISGKAERVNVQELLRFKEQVVYRFDLRVDLGAELGQVSYGFDGKSWSFSVPAAGADPQMVFVSCNGFSAPSEIKKVDDKNGMWKVLLNQHGDAPYNLMIMGGDQIYADEIWEKCPDIKKWVELPRLERRARKFTAVMRSQIERFYFELYCQRWKQSEVSEALASIPTVMMWDDHDIFDGWGSYAPEDQNCSVYQGIFEEARRHFAVFQQQLPDIRGEHHPGSLGTDGYTTVLRVGNYLVLSLDARSERSQKQVLSRESWDRIWRWLDGCDPAQQGGPKHLLFVAPVPIVHADFGRLESLFGWFPGEQELEDDLRDHWQSPPHRKERLRTIHRMFDLMEKKSCRVTILSGDVHVACLGVIENERGASGQGREKVINQLTASGIVHPAPPKLMGWLLNRLSDEVETVVQGITARMMELPTKRAKYMLARNFLSLEPDDQCRLWANWHVEGEEEVITKVVHPIPSD</sequence>
<dbReference type="InterPro" id="IPR029052">
    <property type="entry name" value="Metallo-depent_PP-like"/>
</dbReference>
<comment type="caution">
    <text evidence="2">The sequence shown here is derived from an EMBL/GenBank/DDBJ whole genome shotgun (WGS) entry which is preliminary data.</text>
</comment>
<accession>A0ABT4LSY9</accession>
<dbReference type="CDD" id="cd07389">
    <property type="entry name" value="MPP_PhoD"/>
    <property type="match status" value="1"/>
</dbReference>
<keyword evidence="3" id="KW-1185">Reference proteome</keyword>
<dbReference type="SUPFAM" id="SSF56300">
    <property type="entry name" value="Metallo-dependent phosphatases"/>
    <property type="match status" value="1"/>
</dbReference>
<gene>
    <name evidence="2" type="ORF">O4H49_19845</name>
</gene>
<dbReference type="Gene3D" id="3.60.21.70">
    <property type="entry name" value="PhoD-like phosphatase"/>
    <property type="match status" value="1"/>
</dbReference>
<proteinExistence type="predicted"/>
<dbReference type="PANTHER" id="PTHR46689:SF1">
    <property type="entry name" value="PHOD-LIKE PHOSPHATASE DOMAIN-CONTAINING PROTEIN"/>
    <property type="match status" value="1"/>
</dbReference>
<protein>
    <submittedName>
        <fullName evidence="2">Alkaline phosphatase D family protein</fullName>
    </submittedName>
</protein>
<feature type="domain" description="PhoD-like phosphatase" evidence="1">
    <location>
        <begin position="94"/>
        <end position="334"/>
    </location>
</feature>
<dbReference type="Proteomes" id="UP001069802">
    <property type="component" value="Unassembled WGS sequence"/>
</dbReference>
<evidence type="ECO:0000259" key="1">
    <source>
        <dbReference type="Pfam" id="PF19050"/>
    </source>
</evidence>